<feature type="region of interest" description="Disordered" evidence="1">
    <location>
        <begin position="196"/>
        <end position="221"/>
    </location>
</feature>
<proteinExistence type="predicted"/>
<sequence>MVIGMWSCSRPLLERCSRQNTSSSATVIYPVDMWKLEVFSYHLSTKALMKHECRCRQPFLAKSAKPITAILDGNQSSSGISISNCTNFLTWLIGVVLARAPLVFATSLSASLGSALISCTINKAHLSLVIEMWSNSQPPMGRYNRHDMSSSVTVISPTYTWKRSHCHFRQKPLFIRYLYVKLQELSPVADMVPRSLESPHNLTTPHQTPGQAEVNPQAQGQHALEPQANGQPLLQAVAQVMAELYTEGSDNPLSVAVLYLFSAVPMP</sequence>
<feature type="compositionally biased region" description="Polar residues" evidence="1">
    <location>
        <begin position="198"/>
        <end position="220"/>
    </location>
</feature>
<gene>
    <name evidence="2" type="ORF">TSUD_217490</name>
</gene>
<dbReference type="AlphaFoldDB" id="A0A2Z6NS07"/>
<dbReference type="Proteomes" id="UP000242715">
    <property type="component" value="Unassembled WGS sequence"/>
</dbReference>
<keyword evidence="3" id="KW-1185">Reference proteome</keyword>
<accession>A0A2Z6NS07</accession>
<protein>
    <submittedName>
        <fullName evidence="2">Uncharacterized protein</fullName>
    </submittedName>
</protein>
<reference evidence="3" key="1">
    <citation type="journal article" date="2017" name="Front. Plant Sci.">
        <title>Climate Clever Clovers: New Paradigm to Reduce the Environmental Footprint of Ruminants by Breeding Low Methanogenic Forages Utilizing Haplotype Variation.</title>
        <authorList>
            <person name="Kaur P."/>
            <person name="Appels R."/>
            <person name="Bayer P.E."/>
            <person name="Keeble-Gagnere G."/>
            <person name="Wang J."/>
            <person name="Hirakawa H."/>
            <person name="Shirasawa K."/>
            <person name="Vercoe P."/>
            <person name="Stefanova K."/>
            <person name="Durmic Z."/>
            <person name="Nichols P."/>
            <person name="Revell C."/>
            <person name="Isobe S.N."/>
            <person name="Edwards D."/>
            <person name="Erskine W."/>
        </authorList>
    </citation>
    <scope>NUCLEOTIDE SEQUENCE [LARGE SCALE GENOMIC DNA]</scope>
    <source>
        <strain evidence="3">cv. Daliak</strain>
    </source>
</reference>
<name>A0A2Z6NS07_TRISU</name>
<dbReference type="EMBL" id="DF973554">
    <property type="protein sequence ID" value="GAU34409.1"/>
    <property type="molecule type" value="Genomic_DNA"/>
</dbReference>
<evidence type="ECO:0000256" key="1">
    <source>
        <dbReference type="SAM" id="MobiDB-lite"/>
    </source>
</evidence>
<evidence type="ECO:0000313" key="2">
    <source>
        <dbReference type="EMBL" id="GAU34409.1"/>
    </source>
</evidence>
<evidence type="ECO:0000313" key="3">
    <source>
        <dbReference type="Proteomes" id="UP000242715"/>
    </source>
</evidence>
<organism evidence="2 3">
    <name type="scientific">Trifolium subterraneum</name>
    <name type="common">Subterranean clover</name>
    <dbReference type="NCBI Taxonomy" id="3900"/>
    <lineage>
        <taxon>Eukaryota</taxon>
        <taxon>Viridiplantae</taxon>
        <taxon>Streptophyta</taxon>
        <taxon>Embryophyta</taxon>
        <taxon>Tracheophyta</taxon>
        <taxon>Spermatophyta</taxon>
        <taxon>Magnoliopsida</taxon>
        <taxon>eudicotyledons</taxon>
        <taxon>Gunneridae</taxon>
        <taxon>Pentapetalae</taxon>
        <taxon>rosids</taxon>
        <taxon>fabids</taxon>
        <taxon>Fabales</taxon>
        <taxon>Fabaceae</taxon>
        <taxon>Papilionoideae</taxon>
        <taxon>50 kb inversion clade</taxon>
        <taxon>NPAAA clade</taxon>
        <taxon>Hologalegina</taxon>
        <taxon>IRL clade</taxon>
        <taxon>Trifolieae</taxon>
        <taxon>Trifolium</taxon>
    </lineage>
</organism>